<accession>A0A3A8G7S7</accession>
<reference evidence="5 6" key="1">
    <citation type="submission" date="2018-09" db="EMBL/GenBank/DDBJ databases">
        <title>The draft genome of Acinetobacter sp. strains.</title>
        <authorList>
            <person name="Qin J."/>
            <person name="Feng Y."/>
            <person name="Zong Z."/>
        </authorList>
    </citation>
    <scope>NUCLEOTIDE SEQUENCE [LARGE SCALE GENOMIC DNA]</scope>
    <source>
        <strain evidence="4 6">WCHAc060001</strain>
        <strain evidence="3 5">WCHAc060003</strain>
    </source>
</reference>
<proteinExistence type="predicted"/>
<evidence type="ECO:0000313" key="3">
    <source>
        <dbReference type="EMBL" id="RLL36220.1"/>
    </source>
</evidence>
<dbReference type="PROSITE" id="PS51257">
    <property type="entry name" value="PROKAR_LIPOPROTEIN"/>
    <property type="match status" value="1"/>
</dbReference>
<dbReference type="EMBL" id="RCHE01000001">
    <property type="protein sequence ID" value="RLL50217.1"/>
    <property type="molecule type" value="Genomic_DNA"/>
</dbReference>
<name>A0A3A8G7S7_9GAMM</name>
<feature type="chain" id="PRO_5044588281" description="Lipoprotein" evidence="1">
    <location>
        <begin position="30"/>
        <end position="93"/>
    </location>
</feature>
<evidence type="ECO:0000313" key="5">
    <source>
        <dbReference type="Proteomes" id="UP000267166"/>
    </source>
</evidence>
<evidence type="ECO:0008006" key="8">
    <source>
        <dbReference type="Google" id="ProtNLM"/>
    </source>
</evidence>
<evidence type="ECO:0000313" key="6">
    <source>
        <dbReference type="Proteomes" id="UP000273105"/>
    </source>
</evidence>
<reference evidence="2 7" key="2">
    <citation type="submission" date="2018-09" db="EMBL/GenBank/DDBJ databases">
        <title>The draft genome of Acinetobacter spp. strains.</title>
        <authorList>
            <person name="Qin J."/>
            <person name="Feng Y."/>
            <person name="Zong Z."/>
        </authorList>
    </citation>
    <scope>NUCLEOTIDE SEQUENCE [LARGE SCALE GENOMIC DNA]</scope>
    <source>
        <strain evidence="2 7">WCHAc060002</strain>
    </source>
</reference>
<protein>
    <recommendedName>
        <fullName evidence="8">Lipoprotein</fullName>
    </recommendedName>
</protein>
<evidence type="ECO:0000313" key="4">
    <source>
        <dbReference type="EMBL" id="RLL50217.1"/>
    </source>
</evidence>
<evidence type="ECO:0000256" key="1">
    <source>
        <dbReference type="SAM" id="SignalP"/>
    </source>
</evidence>
<dbReference type="Proteomes" id="UP000273105">
    <property type="component" value="Unassembled WGS sequence"/>
</dbReference>
<sequence>MKNYKKSGIFAMKLHLLMLLGSLSFILTGCQRLPEECQNYWTNIEKISKQMQMSDLQIKTRKQQFKEQVTAMNKQEAIEYCSRQSSFLNLMKE</sequence>
<keyword evidence="1" id="KW-0732">Signal</keyword>
<keyword evidence="6" id="KW-1185">Reference proteome</keyword>
<dbReference type="Proteomes" id="UP000281084">
    <property type="component" value="Unassembled WGS sequence"/>
</dbReference>
<comment type="caution">
    <text evidence="2">The sequence shown here is derived from an EMBL/GenBank/DDBJ whole genome shotgun (WGS) entry which is preliminary data.</text>
</comment>
<gene>
    <name evidence="2" type="ORF">D7V64_02140</name>
    <name evidence="4" type="ORF">D9K79_00205</name>
    <name evidence="3" type="ORF">D9K80_06500</name>
</gene>
<evidence type="ECO:0000313" key="2">
    <source>
        <dbReference type="EMBL" id="RKG55142.1"/>
    </source>
</evidence>
<accession>A0A498D9I5</accession>
<organism evidence="2 7">
    <name type="scientific">Acinetobacter cumulans</name>
    <dbReference type="NCBI Taxonomy" id="2136182"/>
    <lineage>
        <taxon>Bacteria</taxon>
        <taxon>Pseudomonadati</taxon>
        <taxon>Pseudomonadota</taxon>
        <taxon>Gammaproteobacteria</taxon>
        <taxon>Moraxellales</taxon>
        <taxon>Moraxellaceae</taxon>
        <taxon>Acinetobacter</taxon>
    </lineage>
</organism>
<evidence type="ECO:0000313" key="7">
    <source>
        <dbReference type="Proteomes" id="UP000281084"/>
    </source>
</evidence>
<dbReference type="EMBL" id="RCHD01000011">
    <property type="protein sequence ID" value="RLL36220.1"/>
    <property type="molecule type" value="Genomic_DNA"/>
</dbReference>
<dbReference type="AlphaFoldDB" id="A0A3A8G7S7"/>
<dbReference type="EMBL" id="RAXZ01000002">
    <property type="protein sequence ID" value="RKG55142.1"/>
    <property type="molecule type" value="Genomic_DNA"/>
</dbReference>
<dbReference type="Proteomes" id="UP000267166">
    <property type="component" value="Unassembled WGS sequence"/>
</dbReference>
<feature type="signal peptide" evidence="1">
    <location>
        <begin position="1"/>
        <end position="29"/>
    </location>
</feature>